<dbReference type="Gene3D" id="3.40.309.10">
    <property type="entry name" value="Aldehyde Dehydrogenase, Chain A, domain 2"/>
    <property type="match status" value="1"/>
</dbReference>
<evidence type="ECO:0000259" key="1">
    <source>
        <dbReference type="Pfam" id="PF00171"/>
    </source>
</evidence>
<dbReference type="PANTHER" id="PTHR42804">
    <property type="entry name" value="ALDEHYDE DEHYDROGENASE"/>
    <property type="match status" value="1"/>
</dbReference>
<dbReference type="InterPro" id="IPR016162">
    <property type="entry name" value="Ald_DH_N"/>
</dbReference>
<protein>
    <recommendedName>
        <fullName evidence="1">Aldehyde dehydrogenase domain-containing protein</fullName>
    </recommendedName>
</protein>
<dbReference type="GO" id="GO:0016620">
    <property type="term" value="F:oxidoreductase activity, acting on the aldehyde or oxo group of donors, NAD or NADP as acceptor"/>
    <property type="evidence" value="ECO:0007669"/>
    <property type="project" value="InterPro"/>
</dbReference>
<dbReference type="InterPro" id="IPR016163">
    <property type="entry name" value="Ald_DH_C"/>
</dbReference>
<proteinExistence type="predicted"/>
<organism evidence="2 3">
    <name type="scientific">Rhizopus delemar</name>
    <dbReference type="NCBI Taxonomy" id="936053"/>
    <lineage>
        <taxon>Eukaryota</taxon>
        <taxon>Fungi</taxon>
        <taxon>Fungi incertae sedis</taxon>
        <taxon>Mucoromycota</taxon>
        <taxon>Mucoromycotina</taxon>
        <taxon>Mucoromycetes</taxon>
        <taxon>Mucorales</taxon>
        <taxon>Mucorineae</taxon>
        <taxon>Rhizopodaceae</taxon>
        <taxon>Rhizopus</taxon>
    </lineage>
</organism>
<dbReference type="SUPFAM" id="SSF53720">
    <property type="entry name" value="ALDH-like"/>
    <property type="match status" value="1"/>
</dbReference>
<name>A0A9P6XSP8_9FUNG</name>
<dbReference type="Gene3D" id="3.40.605.10">
    <property type="entry name" value="Aldehyde Dehydrogenase, Chain A, domain 1"/>
    <property type="match status" value="1"/>
</dbReference>
<accession>A0A9P6XSP8</accession>
<evidence type="ECO:0000313" key="3">
    <source>
        <dbReference type="Proteomes" id="UP000740926"/>
    </source>
</evidence>
<dbReference type="EMBL" id="JAANIU010010748">
    <property type="protein sequence ID" value="KAG1531553.1"/>
    <property type="molecule type" value="Genomic_DNA"/>
</dbReference>
<feature type="domain" description="Aldehyde dehydrogenase" evidence="1">
    <location>
        <begin position="2"/>
        <end position="137"/>
    </location>
</feature>
<dbReference type="AlphaFoldDB" id="A0A9P6XSP8"/>
<reference evidence="2 3" key="1">
    <citation type="journal article" date="2020" name="Microb. Genom.">
        <title>Genetic diversity of clinical and environmental Mucorales isolates obtained from an investigation of mucormycosis cases among solid organ transplant recipients.</title>
        <authorList>
            <person name="Nguyen M.H."/>
            <person name="Kaul D."/>
            <person name="Muto C."/>
            <person name="Cheng S.J."/>
            <person name="Richter R.A."/>
            <person name="Bruno V.M."/>
            <person name="Liu G."/>
            <person name="Beyhan S."/>
            <person name="Sundermann A.J."/>
            <person name="Mounaud S."/>
            <person name="Pasculle A.W."/>
            <person name="Nierman W.C."/>
            <person name="Driscoll E."/>
            <person name="Cumbie R."/>
            <person name="Clancy C.J."/>
            <person name="Dupont C.L."/>
        </authorList>
    </citation>
    <scope>NUCLEOTIDE SEQUENCE [LARGE SCALE GENOMIC DNA]</scope>
    <source>
        <strain evidence="2 3">GL24</strain>
    </source>
</reference>
<evidence type="ECO:0000313" key="2">
    <source>
        <dbReference type="EMBL" id="KAG1531553.1"/>
    </source>
</evidence>
<dbReference type="Pfam" id="PF00171">
    <property type="entry name" value="Aldedh"/>
    <property type="match status" value="1"/>
</dbReference>
<sequence length="141" mass="15418">MEEATHLCGGDVLTGPGFERGYYVTPARFTDVTQQMRIAREEIFGPVIALIEVDGYDDAIAKANDTEYGLSAAIATTDARYAHRFARDIQAGTVKINRTTTGNLSNAPFGGRKHSSTSTFRESGRVGLEFYTQIKTVYRAG</sequence>
<dbReference type="Proteomes" id="UP000740926">
    <property type="component" value="Unassembled WGS sequence"/>
</dbReference>
<gene>
    <name evidence="2" type="ORF">G6F50_016636</name>
</gene>
<dbReference type="InterPro" id="IPR016161">
    <property type="entry name" value="Ald_DH/histidinol_DH"/>
</dbReference>
<comment type="caution">
    <text evidence="2">The sequence shown here is derived from an EMBL/GenBank/DDBJ whole genome shotgun (WGS) entry which is preliminary data.</text>
</comment>
<keyword evidence="3" id="KW-1185">Reference proteome</keyword>
<dbReference type="InterPro" id="IPR015590">
    <property type="entry name" value="Aldehyde_DH_dom"/>
</dbReference>
<dbReference type="PANTHER" id="PTHR42804:SF1">
    <property type="entry name" value="ALDEHYDE DEHYDROGENASE-RELATED"/>
    <property type="match status" value="1"/>
</dbReference>